<dbReference type="OrthoDB" id="202825at2759"/>
<protein>
    <recommendedName>
        <fullName evidence="3">Tubulin--tyrosine ligase-like protein 9</fullName>
    </recommendedName>
</protein>
<organism evidence="1 2">
    <name type="scientific">Stentor coeruleus</name>
    <dbReference type="NCBI Taxonomy" id="5963"/>
    <lineage>
        <taxon>Eukaryota</taxon>
        <taxon>Sar</taxon>
        <taxon>Alveolata</taxon>
        <taxon>Ciliophora</taxon>
        <taxon>Postciliodesmatophora</taxon>
        <taxon>Heterotrichea</taxon>
        <taxon>Heterotrichida</taxon>
        <taxon>Stentoridae</taxon>
        <taxon>Stentor</taxon>
    </lineage>
</organism>
<sequence>MSMNRNNKLHPNHKIRSIALRSPINPLLKNPSLKSSQLKSSQPYTRSYRTLTNPISPSIFIKGNQTPAFETVSPPKPSKSRSVCLIRDAIQSREWLIKARENILQEIGLFINASNCLKVEVPQGTFTYKYYLSKGNNSALVKQCLNTRPWWTPVEEDQINSANFVWTQFKNSEHFLLMPIAYERLKRINHSIQGKSINCSILYEDITNCMRAVDVSGLGYDLITKSKHYIGFEDNFRIDPCASRVQNKLEFNFNLSDKKFLYKNMKEYYESDMDNVFNYLPLTYHIGHDLKELQNFINKYSDIPIKCLWIVKPGENTNRGYGIFITNNLNKILSEITTAKMNKNEHTFIIQKYIEKPFLINKRKFDIRLYTMITSINGVFQAYYYQEGYLRTASKAYNPQDLENIFIHLTNDAIQNKCEDYGKFEKGNKLSYHDFQRYLDSKNIKVNFLEEIIPKIKKIVKDTVKATYTKLNENRRLLGFEIFGYDFLLDANLRPWLLEVNTNPCLELSSTILARIIPAMLENALKIALDPLFPEPKGNLRKFSSRSHYLLPENKFELIYHQDVN</sequence>
<dbReference type="Proteomes" id="UP000187209">
    <property type="component" value="Unassembled WGS sequence"/>
</dbReference>
<dbReference type="InterPro" id="IPR004344">
    <property type="entry name" value="TTL/TTLL_fam"/>
</dbReference>
<evidence type="ECO:0000313" key="2">
    <source>
        <dbReference type="Proteomes" id="UP000187209"/>
    </source>
</evidence>
<keyword evidence="2" id="KW-1185">Reference proteome</keyword>
<dbReference type="EMBL" id="MPUH01000801">
    <property type="protein sequence ID" value="OMJ73721.1"/>
    <property type="molecule type" value="Genomic_DNA"/>
</dbReference>
<gene>
    <name evidence="1" type="ORF">SteCoe_27535</name>
</gene>
<dbReference type="PROSITE" id="PS51221">
    <property type="entry name" value="TTL"/>
    <property type="match status" value="1"/>
</dbReference>
<dbReference type="Pfam" id="PF03133">
    <property type="entry name" value="TTL"/>
    <property type="match status" value="1"/>
</dbReference>
<dbReference type="Gene3D" id="3.30.470.20">
    <property type="entry name" value="ATP-grasp fold, B domain"/>
    <property type="match status" value="1"/>
</dbReference>
<name>A0A1R2BA97_9CILI</name>
<proteinExistence type="predicted"/>
<dbReference type="AlphaFoldDB" id="A0A1R2BA97"/>
<dbReference type="PANTHER" id="PTHR46069:SF1">
    <property type="entry name" value="CHROMOSOME UNDETERMINED SCAFFOLD_125, WHOLE GENOME SHOTGUN SEQUENCE"/>
    <property type="match status" value="1"/>
</dbReference>
<reference evidence="1 2" key="1">
    <citation type="submission" date="2016-11" db="EMBL/GenBank/DDBJ databases">
        <title>The macronuclear genome of Stentor coeruleus: a giant cell with tiny introns.</title>
        <authorList>
            <person name="Slabodnick M."/>
            <person name="Ruby J.G."/>
            <person name="Reiff S.B."/>
            <person name="Swart E.C."/>
            <person name="Gosai S."/>
            <person name="Prabakaran S."/>
            <person name="Witkowska E."/>
            <person name="Larue G.E."/>
            <person name="Fisher S."/>
            <person name="Freeman R.M."/>
            <person name="Gunawardena J."/>
            <person name="Chu W."/>
            <person name="Stover N.A."/>
            <person name="Gregory B.D."/>
            <person name="Nowacki M."/>
            <person name="Derisi J."/>
            <person name="Roy S.W."/>
            <person name="Marshall W.F."/>
            <person name="Sood P."/>
        </authorList>
    </citation>
    <scope>NUCLEOTIDE SEQUENCE [LARGE SCALE GENOMIC DNA]</scope>
    <source>
        <strain evidence="1">WM001</strain>
    </source>
</reference>
<evidence type="ECO:0000313" key="1">
    <source>
        <dbReference type="EMBL" id="OMJ73721.1"/>
    </source>
</evidence>
<dbReference type="SUPFAM" id="SSF56059">
    <property type="entry name" value="Glutathione synthetase ATP-binding domain-like"/>
    <property type="match status" value="1"/>
</dbReference>
<dbReference type="PANTHER" id="PTHR46069">
    <property type="entry name" value="TUBULIN TYROSINE LIGASE"/>
    <property type="match status" value="1"/>
</dbReference>
<accession>A0A1R2BA97</accession>
<comment type="caution">
    <text evidence="1">The sequence shown here is derived from an EMBL/GenBank/DDBJ whole genome shotgun (WGS) entry which is preliminary data.</text>
</comment>
<evidence type="ECO:0008006" key="3">
    <source>
        <dbReference type="Google" id="ProtNLM"/>
    </source>
</evidence>